<name>A0A1M7AVT9_9FLAO</name>
<feature type="signal peptide" evidence="1">
    <location>
        <begin position="1"/>
        <end position="19"/>
    </location>
</feature>
<proteinExistence type="predicted"/>
<sequence>MKKIVIIILNLLAISNSFSQQISDGYAPGIGDYTIPLTSGVYSGTNAIGGIPDASHGWNHIFVIRHGNPNNNHQLQIASSFSENDRIFFRKIASDLTPSNPTWTELATRGANNFIGSQNMIGTLKIQSANANYNENLRLLPSTTGDFSSIVLGAVAGDSGTGVGQWSIIRYPVAFDYMFSLRYNSTDYFNILSNGNIGIGITNPKNKLEVKGVIHSQEVKVDMLGWSDFVFKKEYNLPSLTEVEKHIAEKGHLENIPSEEEVLKNGINLGEMNAKLLQKIEELTLYSIQQAKEIESLKEENKSFKKLSERLAKIEEKLN</sequence>
<gene>
    <name evidence="2" type="ORF">SAMN05444484_1011583</name>
</gene>
<dbReference type="AlphaFoldDB" id="A0A1M7AVT9"/>
<evidence type="ECO:0000256" key="1">
    <source>
        <dbReference type="SAM" id="SignalP"/>
    </source>
</evidence>
<organism evidence="2 3">
    <name type="scientific">Flavobacterium chilense</name>
    <dbReference type="NCBI Taxonomy" id="946677"/>
    <lineage>
        <taxon>Bacteria</taxon>
        <taxon>Pseudomonadati</taxon>
        <taxon>Bacteroidota</taxon>
        <taxon>Flavobacteriia</taxon>
        <taxon>Flavobacteriales</taxon>
        <taxon>Flavobacteriaceae</taxon>
        <taxon>Flavobacterium</taxon>
    </lineage>
</organism>
<keyword evidence="1" id="KW-0732">Signal</keyword>
<evidence type="ECO:0000313" key="3">
    <source>
        <dbReference type="Proteomes" id="UP000184028"/>
    </source>
</evidence>
<dbReference type="STRING" id="946677.SAMN05444484_1011583"/>
<reference evidence="3" key="1">
    <citation type="submission" date="2016-11" db="EMBL/GenBank/DDBJ databases">
        <authorList>
            <person name="Varghese N."/>
            <person name="Submissions S."/>
        </authorList>
    </citation>
    <scope>NUCLEOTIDE SEQUENCE [LARGE SCALE GENOMIC DNA]</scope>
    <source>
        <strain evidence="3">DSM 24724</strain>
    </source>
</reference>
<keyword evidence="3" id="KW-1185">Reference proteome</keyword>
<feature type="chain" id="PRO_5009923873" evidence="1">
    <location>
        <begin position="20"/>
        <end position="319"/>
    </location>
</feature>
<dbReference type="OrthoDB" id="9808753at2"/>
<dbReference type="EMBL" id="FRBT01000001">
    <property type="protein sequence ID" value="SHL46757.1"/>
    <property type="molecule type" value="Genomic_DNA"/>
</dbReference>
<dbReference type="Proteomes" id="UP000184028">
    <property type="component" value="Unassembled WGS sequence"/>
</dbReference>
<accession>A0A1M7AVT9</accession>
<dbReference type="RefSeq" id="WP_068840687.1">
    <property type="nucleotide sequence ID" value="NZ_FRBT01000001.1"/>
</dbReference>
<protein>
    <submittedName>
        <fullName evidence="2">Uncharacterized protein</fullName>
    </submittedName>
</protein>
<evidence type="ECO:0000313" key="2">
    <source>
        <dbReference type="EMBL" id="SHL46757.1"/>
    </source>
</evidence>